<proteinExistence type="predicted"/>
<feature type="region of interest" description="Disordered" evidence="1">
    <location>
        <begin position="25"/>
        <end position="49"/>
    </location>
</feature>
<reference evidence="2" key="1">
    <citation type="journal article" date="2019" name="Nat. Commun.">
        <title>Genome-wide association mapping of date palm fruit traits.</title>
        <authorList>
            <person name="Hazzouri K.M."/>
            <person name="Gros-Balthazard M."/>
            <person name="Flowers J.M."/>
            <person name="Copetti D."/>
            <person name="Lemansour A."/>
            <person name="Lebrun M."/>
            <person name="Masmoudi K."/>
            <person name="Ferrand S."/>
            <person name="Dhar M.I."/>
            <person name="Fresquez Z.A."/>
            <person name="Rosas U."/>
            <person name="Zhang J."/>
            <person name="Talag J."/>
            <person name="Lee S."/>
            <person name="Kudrna D."/>
            <person name="Powell R.F."/>
            <person name="Leitch I.J."/>
            <person name="Krueger R.R."/>
            <person name="Wing R.A."/>
            <person name="Amiri K.M.A."/>
            <person name="Purugganan M.D."/>
        </authorList>
    </citation>
    <scope>NUCLEOTIDE SEQUENCE [LARGE SCALE GENOMIC DNA]</scope>
    <source>
        <strain evidence="2">cv. Khalas</strain>
    </source>
</reference>
<feature type="compositionally biased region" description="Polar residues" evidence="1">
    <location>
        <begin position="35"/>
        <end position="49"/>
    </location>
</feature>
<organism evidence="2 3">
    <name type="scientific">Phoenix dactylifera</name>
    <name type="common">Date palm</name>
    <dbReference type="NCBI Taxonomy" id="42345"/>
    <lineage>
        <taxon>Eukaryota</taxon>
        <taxon>Viridiplantae</taxon>
        <taxon>Streptophyta</taxon>
        <taxon>Embryophyta</taxon>
        <taxon>Tracheophyta</taxon>
        <taxon>Spermatophyta</taxon>
        <taxon>Magnoliopsida</taxon>
        <taxon>Liliopsida</taxon>
        <taxon>Arecaceae</taxon>
        <taxon>Coryphoideae</taxon>
        <taxon>Phoeniceae</taxon>
        <taxon>Phoenix</taxon>
    </lineage>
</organism>
<dbReference type="RefSeq" id="XP_038986013.1">
    <property type="nucleotide sequence ID" value="XM_039130085.1"/>
</dbReference>
<dbReference type="PANTHER" id="PTHR33544:SF5">
    <property type="entry name" value="DUF4005 DOMAIN-CONTAINING PROTEIN"/>
    <property type="match status" value="1"/>
</dbReference>
<dbReference type="GeneID" id="103701904"/>
<dbReference type="Proteomes" id="UP000228380">
    <property type="component" value="Chromosome 9"/>
</dbReference>
<reference evidence="3" key="2">
    <citation type="submission" date="2025-08" db="UniProtKB">
        <authorList>
            <consortium name="RefSeq"/>
        </authorList>
    </citation>
    <scope>IDENTIFICATION</scope>
    <source>
        <tissue evidence="3">Young leaves</tissue>
    </source>
</reference>
<gene>
    <name evidence="3" type="primary">LOC103701904</name>
</gene>
<dbReference type="PANTHER" id="PTHR33544">
    <property type="entry name" value="DUF4005 DOMAIN-CONTAINING PROTEIN-RELATED"/>
    <property type="match status" value="1"/>
</dbReference>
<sequence length="228" mass="24274">MAQQDGGWPLGLQPLSLRVGLTRGSEFSGSSSFSTVITGSPRTSSATSSDFDAESAGSFFHGRSITLGSLIGITNFLEQSFRSLGKSRRQESSKGKKSHRAKTFFSLCLRAHLVKETASNAPSLGHYLEVERTAGASDAHRRTQASTTYELDESTEGRSTPVPNTLFSDGFSVPSQMNGDSSLVVARAAKESGAWVGSDDERRCDKDLSHANGFVSSLLLPCMGGRAV</sequence>
<keyword evidence="2" id="KW-1185">Reference proteome</keyword>
<dbReference type="OrthoDB" id="1924128at2759"/>
<name>A0A8B9APR0_PHODC</name>
<feature type="compositionally biased region" description="Low complexity" evidence="1">
    <location>
        <begin position="25"/>
        <end position="34"/>
    </location>
</feature>
<dbReference type="InterPro" id="IPR040344">
    <property type="entry name" value="At3g17950-like"/>
</dbReference>
<evidence type="ECO:0000313" key="2">
    <source>
        <dbReference type="Proteomes" id="UP000228380"/>
    </source>
</evidence>
<accession>A0A8B9APR0</accession>
<dbReference type="AlphaFoldDB" id="A0A8B9APR0"/>
<evidence type="ECO:0000313" key="3">
    <source>
        <dbReference type="RefSeq" id="XP_038986013.1"/>
    </source>
</evidence>
<evidence type="ECO:0000256" key="1">
    <source>
        <dbReference type="SAM" id="MobiDB-lite"/>
    </source>
</evidence>
<protein>
    <submittedName>
        <fullName evidence="3">Uncharacterized protein At3g17950-like</fullName>
    </submittedName>
</protein>
<feature type="region of interest" description="Disordered" evidence="1">
    <location>
        <begin position="134"/>
        <end position="164"/>
    </location>
</feature>
<dbReference type="KEGG" id="pda:103701904"/>